<feature type="binding site" evidence="3 4">
    <location>
        <position position="116"/>
    </location>
    <ligand>
        <name>Zn(2+)</name>
        <dbReference type="ChEBI" id="CHEBI:29105"/>
    </ligand>
</feature>
<dbReference type="NCBIfam" id="NF001753">
    <property type="entry name" value="PRK00481.1-3"/>
    <property type="match status" value="1"/>
</dbReference>
<dbReference type="GO" id="GO:0036054">
    <property type="term" value="F:protein-malonyllysine demalonylase activity"/>
    <property type="evidence" value="ECO:0007669"/>
    <property type="project" value="InterPro"/>
</dbReference>
<evidence type="ECO:0000313" key="7">
    <source>
        <dbReference type="Proteomes" id="UP000230859"/>
    </source>
</evidence>
<dbReference type="GO" id="GO:0005737">
    <property type="term" value="C:cytoplasm"/>
    <property type="evidence" value="ECO:0007669"/>
    <property type="project" value="UniProtKB-SubCell"/>
</dbReference>
<dbReference type="InterPro" id="IPR050134">
    <property type="entry name" value="NAD-dep_sirtuin_deacylases"/>
</dbReference>
<name>A0A2H0LTC4_9BACT</name>
<evidence type="ECO:0000256" key="1">
    <source>
        <dbReference type="ARBA" id="ARBA00022679"/>
    </source>
</evidence>
<evidence type="ECO:0000313" key="6">
    <source>
        <dbReference type="EMBL" id="PIQ87611.1"/>
    </source>
</evidence>
<keyword evidence="3 4" id="KW-0862">Zinc</keyword>
<dbReference type="PANTHER" id="PTHR11085">
    <property type="entry name" value="NAD-DEPENDENT PROTEIN DEACYLASE SIRTUIN-5, MITOCHONDRIAL-RELATED"/>
    <property type="match status" value="1"/>
</dbReference>
<protein>
    <recommendedName>
        <fullName evidence="3">NAD-dependent protein deacylase</fullName>
        <ecNumber evidence="3">2.3.1.286</ecNumber>
    </recommendedName>
    <alternativeName>
        <fullName evidence="3">Regulatory protein SIR2 homolog</fullName>
    </alternativeName>
</protein>
<dbReference type="EMBL" id="PCVY01000001">
    <property type="protein sequence ID" value="PIQ87611.1"/>
    <property type="molecule type" value="Genomic_DNA"/>
</dbReference>
<comment type="caution">
    <text evidence="6">The sequence shown here is derived from an EMBL/GenBank/DDBJ whole genome shotgun (WGS) entry which is preliminary data.</text>
</comment>
<feature type="binding site" evidence="3 4">
    <location>
        <position position="137"/>
    </location>
    <ligand>
        <name>Zn(2+)</name>
        <dbReference type="ChEBI" id="CHEBI:29105"/>
    </ligand>
</feature>
<keyword evidence="3 4" id="KW-0479">Metal-binding</keyword>
<gene>
    <name evidence="3" type="primary">cobB</name>
    <name evidence="6" type="ORF">COV74_00040</name>
</gene>
<feature type="binding site" evidence="3">
    <location>
        <begin position="90"/>
        <end position="93"/>
    </location>
    <ligand>
        <name>NAD(+)</name>
        <dbReference type="ChEBI" id="CHEBI:57540"/>
    </ligand>
</feature>
<dbReference type="GO" id="GO:0070403">
    <property type="term" value="F:NAD+ binding"/>
    <property type="evidence" value="ECO:0007669"/>
    <property type="project" value="UniProtKB-UniRule"/>
</dbReference>
<dbReference type="HAMAP" id="MF_01121">
    <property type="entry name" value="Sirtuin_ClassIII"/>
    <property type="match status" value="1"/>
</dbReference>
<dbReference type="Proteomes" id="UP000230859">
    <property type="component" value="Unassembled WGS sequence"/>
</dbReference>
<keyword evidence="1" id="KW-0808">Transferase</keyword>
<organism evidence="6 7">
    <name type="scientific">Candidatus Abzuiibacterium crystallinum</name>
    <dbReference type="NCBI Taxonomy" id="1974748"/>
    <lineage>
        <taxon>Bacteria</taxon>
        <taxon>Pseudomonadati</taxon>
        <taxon>Candidatus Omnitrophota</taxon>
        <taxon>Candidatus Abzuiibacterium</taxon>
    </lineage>
</organism>
<feature type="binding site" evidence="3 4">
    <location>
        <position position="119"/>
    </location>
    <ligand>
        <name>Zn(2+)</name>
        <dbReference type="ChEBI" id="CHEBI:29105"/>
    </ligand>
</feature>
<evidence type="ECO:0000256" key="4">
    <source>
        <dbReference type="PROSITE-ProRule" id="PRU00236"/>
    </source>
</evidence>
<comment type="catalytic activity">
    <reaction evidence="3">
        <text>N(6)-succinyl-L-lysyl-[protein] + NAD(+) + H2O = 2''-O-succinyl-ADP-D-ribose + nicotinamide + L-lysyl-[protein]</text>
        <dbReference type="Rhea" id="RHEA:47668"/>
        <dbReference type="Rhea" id="RHEA-COMP:9752"/>
        <dbReference type="Rhea" id="RHEA-COMP:11877"/>
        <dbReference type="ChEBI" id="CHEBI:15377"/>
        <dbReference type="ChEBI" id="CHEBI:17154"/>
        <dbReference type="ChEBI" id="CHEBI:29969"/>
        <dbReference type="ChEBI" id="CHEBI:57540"/>
        <dbReference type="ChEBI" id="CHEBI:87830"/>
        <dbReference type="ChEBI" id="CHEBI:87832"/>
    </reaction>
</comment>
<feature type="binding site" evidence="3">
    <location>
        <begin position="177"/>
        <end position="179"/>
    </location>
    <ligand>
        <name>NAD(+)</name>
        <dbReference type="ChEBI" id="CHEBI:57540"/>
    </ligand>
</feature>
<dbReference type="PROSITE" id="PS50305">
    <property type="entry name" value="SIRTUIN"/>
    <property type="match status" value="1"/>
</dbReference>
<dbReference type="GO" id="GO:0017136">
    <property type="term" value="F:histone deacetylase activity, NAD-dependent"/>
    <property type="evidence" value="ECO:0007669"/>
    <property type="project" value="TreeGrafter"/>
</dbReference>
<accession>A0A2H0LTC4</accession>
<comment type="caution">
    <text evidence="3">Lacks conserved residue(s) required for the propagation of feature annotation.</text>
</comment>
<keyword evidence="3" id="KW-0963">Cytoplasm</keyword>
<dbReference type="Gene3D" id="3.40.50.1220">
    <property type="entry name" value="TPP-binding domain"/>
    <property type="match status" value="1"/>
</dbReference>
<dbReference type="GO" id="GO:0036055">
    <property type="term" value="F:protein-succinyllysine desuccinylase activity"/>
    <property type="evidence" value="ECO:0007669"/>
    <property type="project" value="UniProtKB-UniRule"/>
</dbReference>
<comment type="cofactor">
    <cofactor evidence="3">
        <name>Zn(2+)</name>
        <dbReference type="ChEBI" id="CHEBI:29105"/>
    </cofactor>
    <text evidence="3">Binds 1 zinc ion per subunit.</text>
</comment>
<comment type="subcellular location">
    <subcellularLocation>
        <location evidence="3">Cytoplasm</location>
    </subcellularLocation>
</comment>
<dbReference type="Pfam" id="PF02146">
    <property type="entry name" value="SIR2"/>
    <property type="match status" value="1"/>
</dbReference>
<comment type="function">
    <text evidence="3">NAD-dependent lysine deacetylase and desuccinylase that specifically removes acetyl and succinyl groups on target proteins. Modulates the activities of several proteins which are inactive in their acylated form.</text>
</comment>
<feature type="active site" description="Proton acceptor" evidence="3 4">
    <location>
        <position position="108"/>
    </location>
</feature>
<evidence type="ECO:0000259" key="5">
    <source>
        <dbReference type="PROSITE" id="PS50305"/>
    </source>
</evidence>
<feature type="binding site" evidence="3">
    <location>
        <position position="221"/>
    </location>
    <ligand>
        <name>NAD(+)</name>
        <dbReference type="ChEBI" id="CHEBI:57540"/>
    </ligand>
</feature>
<feature type="binding site" evidence="3">
    <location>
        <position position="59"/>
    </location>
    <ligand>
        <name>substrate</name>
    </ligand>
</feature>
<proteinExistence type="inferred from homology"/>
<reference evidence="6 7" key="1">
    <citation type="submission" date="2017-09" db="EMBL/GenBank/DDBJ databases">
        <title>Depth-based differentiation of microbial function through sediment-hosted aquifers and enrichment of novel symbionts in the deep terrestrial subsurface.</title>
        <authorList>
            <person name="Probst A.J."/>
            <person name="Ladd B."/>
            <person name="Jarett J.K."/>
            <person name="Geller-Mcgrath D.E."/>
            <person name="Sieber C.M."/>
            <person name="Emerson J.B."/>
            <person name="Anantharaman K."/>
            <person name="Thomas B.C."/>
            <person name="Malmstrom R."/>
            <person name="Stieglmeier M."/>
            <person name="Klingl A."/>
            <person name="Woyke T."/>
            <person name="Ryan C.M."/>
            <person name="Banfield J.F."/>
        </authorList>
    </citation>
    <scope>NUCLEOTIDE SEQUENCE [LARGE SCALE GENOMIC DNA]</scope>
    <source>
        <strain evidence="6">CG11_big_fil_rev_8_21_14_0_20_45_26</strain>
    </source>
</reference>
<dbReference type="GO" id="GO:0008270">
    <property type="term" value="F:zinc ion binding"/>
    <property type="evidence" value="ECO:0007669"/>
    <property type="project" value="UniProtKB-UniRule"/>
</dbReference>
<dbReference type="InterPro" id="IPR026590">
    <property type="entry name" value="Ssirtuin_cat_dom"/>
</dbReference>
<feature type="binding site" evidence="3 4">
    <location>
        <position position="140"/>
    </location>
    <ligand>
        <name>Zn(2+)</name>
        <dbReference type="ChEBI" id="CHEBI:29105"/>
    </ligand>
</feature>
<feature type="binding site" evidence="3">
    <location>
        <position position="56"/>
    </location>
    <ligand>
        <name>substrate</name>
    </ligand>
</feature>
<dbReference type="InterPro" id="IPR003000">
    <property type="entry name" value="Sirtuin"/>
</dbReference>
<comment type="similarity">
    <text evidence="3">Belongs to the sirtuin family. Class III subfamily.</text>
</comment>
<comment type="catalytic activity">
    <reaction evidence="3">
        <text>N(6)-acetyl-L-lysyl-[protein] + NAD(+) + H2O = 2''-O-acetyl-ADP-D-ribose + nicotinamide + L-lysyl-[protein]</text>
        <dbReference type="Rhea" id="RHEA:43636"/>
        <dbReference type="Rhea" id="RHEA-COMP:9752"/>
        <dbReference type="Rhea" id="RHEA-COMP:10731"/>
        <dbReference type="ChEBI" id="CHEBI:15377"/>
        <dbReference type="ChEBI" id="CHEBI:17154"/>
        <dbReference type="ChEBI" id="CHEBI:29969"/>
        <dbReference type="ChEBI" id="CHEBI:57540"/>
        <dbReference type="ChEBI" id="CHEBI:61930"/>
        <dbReference type="ChEBI" id="CHEBI:83767"/>
        <dbReference type="EC" id="2.3.1.286"/>
    </reaction>
</comment>
<dbReference type="AlphaFoldDB" id="A0A2H0LTC4"/>
<keyword evidence="2 3" id="KW-0520">NAD</keyword>
<comment type="domain">
    <text evidence="3">2 residues (Tyr-56 and Arg-59) present in a large hydrophobic pocket are probably involved in substrate specificity. They are important for desuccinylation activity, but dispensable for deacetylation activity.</text>
</comment>
<dbReference type="CDD" id="cd01412">
    <property type="entry name" value="SIRT5_Af1_CobB"/>
    <property type="match status" value="1"/>
</dbReference>
<dbReference type="PANTHER" id="PTHR11085:SF4">
    <property type="entry name" value="NAD-DEPENDENT PROTEIN DEACYLASE"/>
    <property type="match status" value="1"/>
</dbReference>
<dbReference type="InterPro" id="IPR026591">
    <property type="entry name" value="Sirtuin_cat_small_dom_sf"/>
</dbReference>
<dbReference type="SUPFAM" id="SSF52467">
    <property type="entry name" value="DHS-like NAD/FAD-binding domain"/>
    <property type="match status" value="1"/>
</dbReference>
<feature type="domain" description="Deacetylase sirtuin-type" evidence="5">
    <location>
        <begin position="1"/>
        <end position="231"/>
    </location>
</feature>
<dbReference type="EC" id="2.3.1.286" evidence="3"/>
<dbReference type="InterPro" id="IPR027546">
    <property type="entry name" value="Sirtuin_class_III"/>
</dbReference>
<evidence type="ECO:0000256" key="2">
    <source>
        <dbReference type="ARBA" id="ARBA00023027"/>
    </source>
</evidence>
<evidence type="ECO:0000256" key="3">
    <source>
        <dbReference type="HAMAP-Rule" id="MF_01121"/>
    </source>
</evidence>
<feature type="binding site" evidence="3">
    <location>
        <begin position="203"/>
        <end position="205"/>
    </location>
    <ligand>
        <name>NAD(+)</name>
        <dbReference type="ChEBI" id="CHEBI:57540"/>
    </ligand>
</feature>
<sequence>MKAAKRIVAFTGAGVSQESGVPTFRDHNGLWENHRFEEVATPEGFQADPVLVWRFYMARRQLAKQVKPNAAHLAIAGWEKQFSFAGVVTQNIDGLHAQAGSRHVQELHGNIWKTECSRCHRVEVNEATELSADLPHCRDCGGLLRPHVVWFGEALNESVVHEALLWLYQADVIIVIGTSGAVEPAASFVREAKQKGAYVIEINTQKTALTPFVDLTLYGKSAELLGGPLRI</sequence>
<dbReference type="InterPro" id="IPR029035">
    <property type="entry name" value="DHS-like_NAD/FAD-binding_dom"/>
</dbReference>
<dbReference type="Gene3D" id="3.30.1600.10">
    <property type="entry name" value="SIR2/SIRT2 'Small Domain"/>
    <property type="match status" value="1"/>
</dbReference>